<name>A0A5B8T1F5_9GAMM</name>
<dbReference type="InterPro" id="IPR025202">
    <property type="entry name" value="PLD-like_dom"/>
</dbReference>
<sequence>MKLSGSKNAWGLMFGISLGLLGGCQSLPSLEGRSQTGALSEAEASETTLGQAISPRAKEHPGESGILALSNPRKAFAARTLLAQAAERTLDVQYYIWQDDITGTLLFQALFDAAKRGVRVRLLLDDMNTAGLDPLLLALDSHANIEVRLFNPFVHRSFRPLDFILHFSRANRRMHNKSFTADNAATIVGGRNIADEYFGASENTMFADLDVLAVGPVVNEVSQDFDRYWASRSSYPLGDILKGSGSADGRELSEAVNKINNDEDARAYIEALRNSETIKGLIQGRLALEWAETRLISDDPAKGVGEASNEALLTYRLNPVIGEAQTELELVSAYFVPTKVGAEALVELAQKGVDIKVLTNSLEATDVIPVHAGYAKRRKTLLKAGITLYEIRGASAQADATQNTGPFGSSAASLHAKTFAVDDERLFVGSFNFDPRSAKLNTELGFVIESPELAKRVSQTFETNVPKNAYLVKLSQDGDLYWLAQQNGKLERFDTEPNTSIWKRIGVYITAKLPIEWLL</sequence>
<feature type="region of interest" description="Disordered" evidence="1">
    <location>
        <begin position="35"/>
        <end position="61"/>
    </location>
</feature>
<dbReference type="SMART" id="SM00155">
    <property type="entry name" value="PLDc"/>
    <property type="match status" value="2"/>
</dbReference>
<dbReference type="SUPFAM" id="SSF56024">
    <property type="entry name" value="Phospholipase D/nuclease"/>
    <property type="match status" value="2"/>
</dbReference>
<dbReference type="Proteomes" id="UP000321272">
    <property type="component" value="Chromosome"/>
</dbReference>
<protein>
    <submittedName>
        <fullName evidence="3">Phospholipase D family protein</fullName>
    </submittedName>
</protein>
<evidence type="ECO:0000313" key="3">
    <source>
        <dbReference type="EMBL" id="QEA40888.1"/>
    </source>
</evidence>
<feature type="domain" description="PLD phosphodiesterase" evidence="2">
    <location>
        <begin position="410"/>
        <end position="437"/>
    </location>
</feature>
<dbReference type="CDD" id="cd09113">
    <property type="entry name" value="PLDc_ymdC_like_2"/>
    <property type="match status" value="1"/>
</dbReference>
<dbReference type="AlphaFoldDB" id="A0A5B8T1F5"/>
<proteinExistence type="predicted"/>
<dbReference type="CDD" id="cd09111">
    <property type="entry name" value="PLDc_ymdC_like_1"/>
    <property type="match status" value="1"/>
</dbReference>
<dbReference type="Pfam" id="PF13091">
    <property type="entry name" value="PLDc_2"/>
    <property type="match status" value="2"/>
</dbReference>
<dbReference type="InterPro" id="IPR001736">
    <property type="entry name" value="PLipase_D/transphosphatidylase"/>
</dbReference>
<dbReference type="EMBL" id="CP042382">
    <property type="protein sequence ID" value="QEA40888.1"/>
    <property type="molecule type" value="Genomic_DNA"/>
</dbReference>
<accession>A0A5B8T1F5</accession>
<dbReference type="PANTHER" id="PTHR21248">
    <property type="entry name" value="CARDIOLIPIN SYNTHASE"/>
    <property type="match status" value="1"/>
</dbReference>
<organism evidence="3 4">
    <name type="scientific">Pistricoccus aurantiacus</name>
    <dbReference type="NCBI Taxonomy" id="1883414"/>
    <lineage>
        <taxon>Bacteria</taxon>
        <taxon>Pseudomonadati</taxon>
        <taxon>Pseudomonadota</taxon>
        <taxon>Gammaproteobacteria</taxon>
        <taxon>Oceanospirillales</taxon>
        <taxon>Halomonadaceae</taxon>
        <taxon>Pistricoccus</taxon>
    </lineage>
</organism>
<feature type="domain" description="PLD phosphodiesterase" evidence="2">
    <location>
        <begin position="170"/>
        <end position="197"/>
    </location>
</feature>
<gene>
    <name evidence="3" type="ORF">FGL86_09655</name>
</gene>
<evidence type="ECO:0000259" key="2">
    <source>
        <dbReference type="PROSITE" id="PS50035"/>
    </source>
</evidence>
<dbReference type="GO" id="GO:0032049">
    <property type="term" value="P:cardiolipin biosynthetic process"/>
    <property type="evidence" value="ECO:0007669"/>
    <property type="project" value="UniProtKB-ARBA"/>
</dbReference>
<keyword evidence="4" id="KW-1185">Reference proteome</keyword>
<dbReference type="FunFam" id="3.30.870.10:FF:000024">
    <property type="entry name" value="Cardiolipin synthase C"/>
    <property type="match status" value="1"/>
</dbReference>
<dbReference type="GO" id="GO:0030572">
    <property type="term" value="F:phosphatidyltransferase activity"/>
    <property type="evidence" value="ECO:0007669"/>
    <property type="project" value="UniProtKB-ARBA"/>
</dbReference>
<dbReference type="Gene3D" id="3.30.870.10">
    <property type="entry name" value="Endonuclease Chain A"/>
    <property type="match status" value="2"/>
</dbReference>
<evidence type="ECO:0000313" key="4">
    <source>
        <dbReference type="Proteomes" id="UP000321272"/>
    </source>
</evidence>
<dbReference type="KEGG" id="paur:FGL86_09655"/>
<dbReference type="PANTHER" id="PTHR21248:SF12">
    <property type="entry name" value="CARDIOLIPIN SYNTHASE C"/>
    <property type="match status" value="1"/>
</dbReference>
<evidence type="ECO:0000256" key="1">
    <source>
        <dbReference type="SAM" id="MobiDB-lite"/>
    </source>
</evidence>
<dbReference type="OrthoDB" id="9814092at2"/>
<reference evidence="3 4" key="1">
    <citation type="submission" date="2019-06" db="EMBL/GenBank/DDBJ databases">
        <title>Genome analyses of bacteria isolated from kimchi.</title>
        <authorList>
            <person name="Lee S."/>
            <person name="Ahn S."/>
            <person name="Roh S."/>
        </authorList>
    </citation>
    <scope>NUCLEOTIDE SEQUENCE [LARGE SCALE GENOMIC DNA]</scope>
    <source>
        <strain evidence="3 4">CBA4606</strain>
    </source>
</reference>
<dbReference type="PROSITE" id="PS50035">
    <property type="entry name" value="PLD"/>
    <property type="match status" value="2"/>
</dbReference>
<dbReference type="PROSITE" id="PS51257">
    <property type="entry name" value="PROKAR_LIPOPROTEIN"/>
    <property type="match status" value="1"/>
</dbReference>